<dbReference type="Pfam" id="PF00005">
    <property type="entry name" value="ABC_tran"/>
    <property type="match status" value="1"/>
</dbReference>
<dbReference type="InterPro" id="IPR003439">
    <property type="entry name" value="ABC_transporter-like_ATP-bd"/>
</dbReference>
<evidence type="ECO:0000256" key="1">
    <source>
        <dbReference type="ARBA" id="ARBA00005417"/>
    </source>
</evidence>
<feature type="domain" description="ABC transporter" evidence="5">
    <location>
        <begin position="2"/>
        <end position="235"/>
    </location>
</feature>
<keyword evidence="2" id="KW-0813">Transport</keyword>
<keyword evidence="7" id="KW-1185">Reference proteome</keyword>
<evidence type="ECO:0000313" key="7">
    <source>
        <dbReference type="Proteomes" id="UP001597116"/>
    </source>
</evidence>
<dbReference type="PROSITE" id="PS00211">
    <property type="entry name" value="ABC_TRANSPORTER_1"/>
    <property type="match status" value="1"/>
</dbReference>
<dbReference type="EMBL" id="JBHTLP010000008">
    <property type="protein sequence ID" value="MFD1142387.1"/>
    <property type="molecule type" value="Genomic_DNA"/>
</dbReference>
<dbReference type="SMART" id="SM00382">
    <property type="entry name" value="AAA"/>
    <property type="match status" value="1"/>
</dbReference>
<comment type="similarity">
    <text evidence="1">Belongs to the ABC transporter superfamily.</text>
</comment>
<name>A0ABW3QA80_9BACT</name>
<gene>
    <name evidence="6" type="ORF">ACFQ4C_14775</name>
</gene>
<dbReference type="SUPFAM" id="SSF52540">
    <property type="entry name" value="P-loop containing nucleoside triphosphate hydrolases"/>
    <property type="match status" value="1"/>
</dbReference>
<sequence>MINVRHLTKRYPNHTAVEDVSFSVQERETLVLLGTSGSGKTTTLKMINRLIEPTSGTVEINGIDTLQQVPHELSRTIGYVVQETGLFPHYTVGENIAIVPRLLQWNKNRIRNRTYELLAMLRLPEKQLNAYPDQLSGGQRQRVGLARALAANPPILLMDEPLGALDPITRAEIRQEFRNLDELRRKTVVLVTHDVREALELGDRVGVMDNGRLLQLGTPKELLLQPAHTFVRRFFGDQVLAFQLQVITLHDITPYILPESPEPDAIALQPAMSLNDALMQLTKTGSGSGALRVGDWSIRIRAADIWSALQQLVPKSS</sequence>
<dbReference type="PANTHER" id="PTHR43117:SF4">
    <property type="entry name" value="OSMOPROTECTANT IMPORT ATP-BINDING PROTEIN OSMV"/>
    <property type="match status" value="1"/>
</dbReference>
<dbReference type="Gene3D" id="3.40.50.300">
    <property type="entry name" value="P-loop containing nucleotide triphosphate hydrolases"/>
    <property type="match status" value="1"/>
</dbReference>
<dbReference type="PROSITE" id="PS50893">
    <property type="entry name" value="ABC_TRANSPORTER_2"/>
    <property type="match status" value="1"/>
</dbReference>
<reference evidence="7" key="1">
    <citation type="journal article" date="2019" name="Int. J. Syst. Evol. Microbiol.">
        <title>The Global Catalogue of Microorganisms (GCM) 10K type strain sequencing project: providing services to taxonomists for standard genome sequencing and annotation.</title>
        <authorList>
            <consortium name="The Broad Institute Genomics Platform"/>
            <consortium name="The Broad Institute Genome Sequencing Center for Infectious Disease"/>
            <person name="Wu L."/>
            <person name="Ma J."/>
        </authorList>
    </citation>
    <scope>NUCLEOTIDE SEQUENCE [LARGE SCALE GENOMIC DNA]</scope>
    <source>
        <strain evidence="7">CCUG 55608</strain>
    </source>
</reference>
<proteinExistence type="inferred from homology"/>
<evidence type="ECO:0000259" key="5">
    <source>
        <dbReference type="PROSITE" id="PS50893"/>
    </source>
</evidence>
<dbReference type="RefSeq" id="WP_310586615.1">
    <property type="nucleotide sequence ID" value="NZ_CP110973.1"/>
</dbReference>
<dbReference type="InterPro" id="IPR027417">
    <property type="entry name" value="P-loop_NTPase"/>
</dbReference>
<evidence type="ECO:0000256" key="4">
    <source>
        <dbReference type="ARBA" id="ARBA00022840"/>
    </source>
</evidence>
<dbReference type="PANTHER" id="PTHR43117">
    <property type="entry name" value="OSMOPROTECTANT IMPORT ATP-BINDING PROTEIN OSMV"/>
    <property type="match status" value="1"/>
</dbReference>
<dbReference type="InterPro" id="IPR017871">
    <property type="entry name" value="ABC_transporter-like_CS"/>
</dbReference>
<dbReference type="GO" id="GO:0005524">
    <property type="term" value="F:ATP binding"/>
    <property type="evidence" value="ECO:0007669"/>
    <property type="project" value="UniProtKB-KW"/>
</dbReference>
<keyword evidence="3" id="KW-0547">Nucleotide-binding</keyword>
<evidence type="ECO:0000313" key="6">
    <source>
        <dbReference type="EMBL" id="MFD1142387.1"/>
    </source>
</evidence>
<comment type="caution">
    <text evidence="6">The sequence shown here is derived from an EMBL/GenBank/DDBJ whole genome shotgun (WGS) entry which is preliminary data.</text>
</comment>
<keyword evidence="4 6" id="KW-0067">ATP-binding</keyword>
<dbReference type="Proteomes" id="UP001597116">
    <property type="component" value="Unassembled WGS sequence"/>
</dbReference>
<organism evidence="6 7">
    <name type="scientific">Larkinella insperata</name>
    <dbReference type="NCBI Taxonomy" id="332158"/>
    <lineage>
        <taxon>Bacteria</taxon>
        <taxon>Pseudomonadati</taxon>
        <taxon>Bacteroidota</taxon>
        <taxon>Cytophagia</taxon>
        <taxon>Cytophagales</taxon>
        <taxon>Spirosomataceae</taxon>
        <taxon>Larkinella</taxon>
    </lineage>
</organism>
<evidence type="ECO:0000256" key="2">
    <source>
        <dbReference type="ARBA" id="ARBA00022448"/>
    </source>
</evidence>
<protein>
    <submittedName>
        <fullName evidence="6">ABC transporter ATP-binding protein</fullName>
    </submittedName>
</protein>
<evidence type="ECO:0000256" key="3">
    <source>
        <dbReference type="ARBA" id="ARBA00022741"/>
    </source>
</evidence>
<dbReference type="InterPro" id="IPR003593">
    <property type="entry name" value="AAA+_ATPase"/>
</dbReference>
<accession>A0ABW3QA80</accession>